<proteinExistence type="inferred from homology"/>
<dbReference type="Gene3D" id="3.40.720.10">
    <property type="entry name" value="Alkaline Phosphatase, subunit A"/>
    <property type="match status" value="2"/>
</dbReference>
<dbReference type="PANTHER" id="PTHR42693:SF33">
    <property type="entry name" value="ARYLSULFATASE"/>
    <property type="match status" value="1"/>
</dbReference>
<comment type="similarity">
    <text evidence="1">Belongs to the sulfatase family.</text>
</comment>
<gene>
    <name evidence="3" type="ORF">METZ01_LOCUS246329</name>
</gene>
<dbReference type="InterPro" id="IPR000917">
    <property type="entry name" value="Sulfatase_N"/>
</dbReference>
<dbReference type="Pfam" id="PF00884">
    <property type="entry name" value="Sulfatase"/>
    <property type="match status" value="1"/>
</dbReference>
<evidence type="ECO:0000313" key="3">
    <source>
        <dbReference type="EMBL" id="SVB93475.1"/>
    </source>
</evidence>
<dbReference type="SUPFAM" id="SSF53649">
    <property type="entry name" value="Alkaline phosphatase-like"/>
    <property type="match status" value="1"/>
</dbReference>
<name>A0A382I271_9ZZZZ</name>
<dbReference type="PANTHER" id="PTHR42693">
    <property type="entry name" value="ARYLSULFATASE FAMILY MEMBER"/>
    <property type="match status" value="1"/>
</dbReference>
<organism evidence="3">
    <name type="scientific">marine metagenome</name>
    <dbReference type="NCBI Taxonomy" id="408172"/>
    <lineage>
        <taxon>unclassified sequences</taxon>
        <taxon>metagenomes</taxon>
        <taxon>ecological metagenomes</taxon>
    </lineage>
</organism>
<dbReference type="GO" id="GO:0004065">
    <property type="term" value="F:arylsulfatase activity"/>
    <property type="evidence" value="ECO:0007669"/>
    <property type="project" value="TreeGrafter"/>
</dbReference>
<accession>A0A382I271</accession>
<evidence type="ECO:0000259" key="2">
    <source>
        <dbReference type="Pfam" id="PF00884"/>
    </source>
</evidence>
<protein>
    <recommendedName>
        <fullName evidence="2">Sulfatase N-terminal domain-containing protein</fullName>
    </recommendedName>
</protein>
<sequence>MTFSKNSINQNSHQKIIFVTLDGFRKDKVDFCPTLKAYVNQSIVFSNMMTVAPYTLAAHHAIFSGMYPSRNGVNAYYNMFRFKKNEIQTISRLLNEMGYYTCCDIINDVVIPTEDFDEVNIFDEKTVDFKERHANAIKKISAKKNFFLFLHYTEPHKNYVVDIVQKYKDKDNKDDYFAQKEENDARYTSYMYQLDDYVGTILQTIRDCKLEEHTTVIFQADHGTGVGEKHGEMFYGAFVYDSTSNVFSMIHIPGSEPKIINSQCQNIDFFPTIAEMVSYPKEKLDSRIQGNSLFSLINGVETNERPAFIETGGLYGPWPSPKKHNVFAIRLNSKKLIFNDTPNTWEFYNLEDDPDEEKDVYDETNEEIKTLKLKLIEHLQGNNIETKIS</sequence>
<dbReference type="InterPro" id="IPR050738">
    <property type="entry name" value="Sulfatase"/>
</dbReference>
<dbReference type="AlphaFoldDB" id="A0A382I271"/>
<dbReference type="InterPro" id="IPR017850">
    <property type="entry name" value="Alkaline_phosphatase_core_sf"/>
</dbReference>
<evidence type="ECO:0000256" key="1">
    <source>
        <dbReference type="ARBA" id="ARBA00008779"/>
    </source>
</evidence>
<dbReference type="EMBL" id="UINC01064627">
    <property type="protein sequence ID" value="SVB93475.1"/>
    <property type="molecule type" value="Genomic_DNA"/>
</dbReference>
<feature type="domain" description="Sulfatase N-terminal" evidence="2">
    <location>
        <begin position="16"/>
        <end position="276"/>
    </location>
</feature>
<reference evidence="3" key="1">
    <citation type="submission" date="2018-05" db="EMBL/GenBank/DDBJ databases">
        <authorList>
            <person name="Lanie J.A."/>
            <person name="Ng W.-L."/>
            <person name="Kazmierczak K.M."/>
            <person name="Andrzejewski T.M."/>
            <person name="Davidsen T.M."/>
            <person name="Wayne K.J."/>
            <person name="Tettelin H."/>
            <person name="Glass J.I."/>
            <person name="Rusch D."/>
            <person name="Podicherti R."/>
            <person name="Tsui H.-C.T."/>
            <person name="Winkler M.E."/>
        </authorList>
    </citation>
    <scope>NUCLEOTIDE SEQUENCE</scope>
</reference>